<feature type="transmembrane region" description="Helical" evidence="6">
    <location>
        <begin position="404"/>
        <end position="423"/>
    </location>
</feature>
<dbReference type="InterPro" id="IPR006153">
    <property type="entry name" value="Cation/H_exchanger_TM"/>
</dbReference>
<dbReference type="Gene3D" id="1.20.1530.20">
    <property type="match status" value="2"/>
</dbReference>
<evidence type="ECO:0000313" key="9">
    <source>
        <dbReference type="EnsemblProtists" id="EOD09335"/>
    </source>
</evidence>
<dbReference type="GO" id="GO:0016020">
    <property type="term" value="C:membrane"/>
    <property type="evidence" value="ECO:0007669"/>
    <property type="project" value="UniProtKB-SubCell"/>
</dbReference>
<evidence type="ECO:0000256" key="6">
    <source>
        <dbReference type="SAM" id="Phobius"/>
    </source>
</evidence>
<keyword evidence="10" id="KW-1185">Reference proteome</keyword>
<organism evidence="9 10">
    <name type="scientific">Emiliania huxleyi (strain CCMP1516)</name>
    <dbReference type="NCBI Taxonomy" id="280463"/>
    <lineage>
        <taxon>Eukaryota</taxon>
        <taxon>Haptista</taxon>
        <taxon>Haptophyta</taxon>
        <taxon>Prymnesiophyceae</taxon>
        <taxon>Isochrysidales</taxon>
        <taxon>Noelaerhabdaceae</taxon>
        <taxon>Emiliania</taxon>
    </lineage>
</organism>
<name>A0A0D3IDK0_EMIH1</name>
<evidence type="ECO:0000256" key="7">
    <source>
        <dbReference type="SAM" id="SignalP"/>
    </source>
</evidence>
<dbReference type="PANTHER" id="PTHR46157:SF4">
    <property type="entry name" value="K(+) EFFLUX ANTIPORTER 3, CHLOROPLASTIC"/>
    <property type="match status" value="1"/>
</dbReference>
<dbReference type="Pfam" id="PF00999">
    <property type="entry name" value="Na_H_Exchanger"/>
    <property type="match status" value="1"/>
</dbReference>
<sequence>MAARRRLRLATILLVASRAAALATPATRSLSPPAHRFAPPPLRTAGPLLCSGAGGVSSKGDAAEHPPDWGGRPRGLGPRGWPSRAAAVRAARLRRRWLLQLERAGGWLSAMAAAASRSAASARVALVAVLLMACTSRGPLADRLAEPAGGGAPPSTMQRLVQSRGAEERVRVRFGGGGGRTSAAATALARTAEAPSGLVGRSASAVAQTWREVREHASPAERDTMVLLATAALVTPIMGTLNLSPVLGFLFAGILLGPTGLGVVSDVATTTKLAALDGQDGEDAHCPHCTDSLRALKSVGRDAFRLGGAQFALTSLVFGAVATAFSASGPAAVVLGGGLALSSSAFVIQLLSEKGELATRFGRASFGILLFQDIADIAVVPLLVVTPLLGGSSGAALGAALRVAAIKSASALAIIFVTGRLLLQRVFQLVASARDQTAFLPPSPSAFIARDQTAFLAITLLTVLSMSAFTQALGLSDTLGAVLAGEPPRLSLLVCCLGLFFVTTGFSIDLPPPLTSSLLVCCLGLFFVTTGFSIDLPPPLTSSLLVCCLGLFFVTTGFSIDLPPPTDQLAAGLALALHLSKTAIVAAICTANQMKPAAALRSGTARLLLSQGGEFAFVIFGLAQTHGILPVGQ</sequence>
<dbReference type="PaxDb" id="2903-EOD09335"/>
<feature type="transmembrane region" description="Helical" evidence="6">
    <location>
        <begin position="540"/>
        <end position="560"/>
    </location>
</feature>
<dbReference type="Proteomes" id="UP000013827">
    <property type="component" value="Unassembled WGS sequence"/>
</dbReference>
<keyword evidence="2 6" id="KW-0812">Transmembrane</keyword>
<feature type="domain" description="Cation/H+ exchanger transmembrane" evidence="8">
    <location>
        <begin position="293"/>
        <end position="592"/>
    </location>
</feature>
<keyword evidence="4 6" id="KW-0472">Membrane</keyword>
<evidence type="ECO:0000256" key="5">
    <source>
        <dbReference type="SAM" id="MobiDB-lite"/>
    </source>
</evidence>
<evidence type="ECO:0000256" key="1">
    <source>
        <dbReference type="ARBA" id="ARBA00004141"/>
    </source>
</evidence>
<evidence type="ECO:0000259" key="8">
    <source>
        <dbReference type="Pfam" id="PF00999"/>
    </source>
</evidence>
<feature type="chain" id="PRO_5044203283" description="Cation/H+ exchanger transmembrane domain-containing protein" evidence="7">
    <location>
        <begin position="22"/>
        <end position="633"/>
    </location>
</feature>
<feature type="transmembrane region" description="Helical" evidence="6">
    <location>
        <begin position="331"/>
        <end position="352"/>
    </location>
</feature>
<dbReference type="RefSeq" id="XP_005761764.1">
    <property type="nucleotide sequence ID" value="XM_005761707.1"/>
</dbReference>
<dbReference type="PANTHER" id="PTHR46157">
    <property type="entry name" value="K(+) EFFLUX ANTIPORTER 3, CHLOROPLASTIC"/>
    <property type="match status" value="1"/>
</dbReference>
<feature type="transmembrane region" description="Helical" evidence="6">
    <location>
        <begin position="453"/>
        <end position="470"/>
    </location>
</feature>
<dbReference type="GO" id="GO:1902600">
    <property type="term" value="P:proton transmembrane transport"/>
    <property type="evidence" value="ECO:0007669"/>
    <property type="project" value="InterPro"/>
</dbReference>
<keyword evidence="3 6" id="KW-1133">Transmembrane helix</keyword>
<dbReference type="KEGG" id="ehx:EMIHUDRAFT_452913"/>
<feature type="region of interest" description="Disordered" evidence="5">
    <location>
        <begin position="55"/>
        <end position="81"/>
    </location>
</feature>
<evidence type="ECO:0000256" key="2">
    <source>
        <dbReference type="ARBA" id="ARBA00022692"/>
    </source>
</evidence>
<reference evidence="9" key="2">
    <citation type="submission" date="2024-10" db="UniProtKB">
        <authorList>
            <consortium name="EnsemblProtists"/>
        </authorList>
    </citation>
    <scope>IDENTIFICATION</scope>
</reference>
<comment type="subcellular location">
    <subcellularLocation>
        <location evidence="1">Membrane</location>
        <topology evidence="1">Multi-pass membrane protein</topology>
    </subcellularLocation>
</comment>
<dbReference type="AlphaFoldDB" id="A0A0D3IDK0"/>
<evidence type="ECO:0000256" key="3">
    <source>
        <dbReference type="ARBA" id="ARBA00022989"/>
    </source>
</evidence>
<dbReference type="eggNOG" id="KOG1650">
    <property type="taxonomic scope" value="Eukaryota"/>
</dbReference>
<protein>
    <recommendedName>
        <fullName evidence="8">Cation/H+ exchanger transmembrane domain-containing protein</fullName>
    </recommendedName>
</protein>
<feature type="transmembrane region" description="Helical" evidence="6">
    <location>
        <begin position="364"/>
        <end position="384"/>
    </location>
</feature>
<feature type="transmembrane region" description="Helical" evidence="6">
    <location>
        <begin position="517"/>
        <end position="534"/>
    </location>
</feature>
<evidence type="ECO:0000256" key="4">
    <source>
        <dbReference type="ARBA" id="ARBA00023136"/>
    </source>
</evidence>
<dbReference type="InterPro" id="IPR038770">
    <property type="entry name" value="Na+/solute_symporter_sf"/>
</dbReference>
<dbReference type="EnsemblProtists" id="EOD09335">
    <property type="protein sequence ID" value="EOD09335"/>
    <property type="gene ID" value="EMIHUDRAFT_452913"/>
</dbReference>
<feature type="transmembrane region" description="Helical" evidence="6">
    <location>
        <begin position="490"/>
        <end position="510"/>
    </location>
</feature>
<dbReference type="GO" id="GO:0015297">
    <property type="term" value="F:antiporter activity"/>
    <property type="evidence" value="ECO:0007669"/>
    <property type="project" value="InterPro"/>
</dbReference>
<reference evidence="10" key="1">
    <citation type="journal article" date="2013" name="Nature">
        <title>Pan genome of the phytoplankton Emiliania underpins its global distribution.</title>
        <authorList>
            <person name="Read B.A."/>
            <person name="Kegel J."/>
            <person name="Klute M.J."/>
            <person name="Kuo A."/>
            <person name="Lefebvre S.C."/>
            <person name="Maumus F."/>
            <person name="Mayer C."/>
            <person name="Miller J."/>
            <person name="Monier A."/>
            <person name="Salamov A."/>
            <person name="Young J."/>
            <person name="Aguilar M."/>
            <person name="Claverie J.M."/>
            <person name="Frickenhaus S."/>
            <person name="Gonzalez K."/>
            <person name="Herman E.K."/>
            <person name="Lin Y.C."/>
            <person name="Napier J."/>
            <person name="Ogata H."/>
            <person name="Sarno A.F."/>
            <person name="Shmutz J."/>
            <person name="Schroeder D."/>
            <person name="de Vargas C."/>
            <person name="Verret F."/>
            <person name="von Dassow P."/>
            <person name="Valentin K."/>
            <person name="Van de Peer Y."/>
            <person name="Wheeler G."/>
            <person name="Dacks J.B."/>
            <person name="Delwiche C.F."/>
            <person name="Dyhrman S.T."/>
            <person name="Glockner G."/>
            <person name="John U."/>
            <person name="Richards T."/>
            <person name="Worden A.Z."/>
            <person name="Zhang X."/>
            <person name="Grigoriev I.V."/>
            <person name="Allen A.E."/>
            <person name="Bidle K."/>
            <person name="Borodovsky M."/>
            <person name="Bowler C."/>
            <person name="Brownlee C."/>
            <person name="Cock J.M."/>
            <person name="Elias M."/>
            <person name="Gladyshev V.N."/>
            <person name="Groth M."/>
            <person name="Guda C."/>
            <person name="Hadaegh A."/>
            <person name="Iglesias-Rodriguez M.D."/>
            <person name="Jenkins J."/>
            <person name="Jones B.M."/>
            <person name="Lawson T."/>
            <person name="Leese F."/>
            <person name="Lindquist E."/>
            <person name="Lobanov A."/>
            <person name="Lomsadze A."/>
            <person name="Malik S.B."/>
            <person name="Marsh M.E."/>
            <person name="Mackinder L."/>
            <person name="Mock T."/>
            <person name="Mueller-Roeber B."/>
            <person name="Pagarete A."/>
            <person name="Parker M."/>
            <person name="Probert I."/>
            <person name="Quesneville H."/>
            <person name="Raines C."/>
            <person name="Rensing S.A."/>
            <person name="Riano-Pachon D.M."/>
            <person name="Richier S."/>
            <person name="Rokitta S."/>
            <person name="Shiraiwa Y."/>
            <person name="Soanes D.M."/>
            <person name="van der Giezen M."/>
            <person name="Wahlund T.M."/>
            <person name="Williams B."/>
            <person name="Wilson W."/>
            <person name="Wolfe G."/>
            <person name="Wurch L.L."/>
        </authorList>
    </citation>
    <scope>NUCLEOTIDE SEQUENCE</scope>
</reference>
<feature type="signal peptide" evidence="7">
    <location>
        <begin position="1"/>
        <end position="21"/>
    </location>
</feature>
<evidence type="ECO:0000313" key="10">
    <source>
        <dbReference type="Proteomes" id="UP000013827"/>
    </source>
</evidence>
<dbReference type="HOGENOM" id="CLU_005126_8_0_1"/>
<proteinExistence type="predicted"/>
<feature type="transmembrane region" description="Helical" evidence="6">
    <location>
        <begin position="303"/>
        <end position="325"/>
    </location>
</feature>
<dbReference type="GeneID" id="17255464"/>
<accession>A0A0D3IDK0</accession>
<keyword evidence="7" id="KW-0732">Signal</keyword>
<feature type="transmembrane region" description="Helical" evidence="6">
    <location>
        <begin position="246"/>
        <end position="264"/>
    </location>
</feature>